<feature type="region of interest" description="Disordered" evidence="1">
    <location>
        <begin position="1"/>
        <end position="64"/>
    </location>
</feature>
<feature type="compositionally biased region" description="Basic residues" evidence="1">
    <location>
        <begin position="1"/>
        <end position="14"/>
    </location>
</feature>
<name>A0AAW2BLJ5_9ROSI</name>
<dbReference type="EMBL" id="JAZDWU010000011">
    <property type="protein sequence ID" value="KAK9986323.1"/>
    <property type="molecule type" value="Genomic_DNA"/>
</dbReference>
<evidence type="ECO:0000313" key="2">
    <source>
        <dbReference type="EMBL" id="KAK9986323.1"/>
    </source>
</evidence>
<keyword evidence="3" id="KW-1185">Reference proteome</keyword>
<sequence length="87" mass="9220">MEDEKRKKKKKNKQSKATEGAGGAGDLASGEPASCLDDNHGSNGQDDHVDGHVQVSDAHNGSDVQNLNVDLNGHLLNGTVFMLCTFD</sequence>
<reference evidence="2 3" key="1">
    <citation type="submission" date="2024-01" db="EMBL/GenBank/DDBJ databases">
        <title>A telomere-to-telomere, gap-free genome of sweet tea (Lithocarpus litseifolius).</title>
        <authorList>
            <person name="Zhou J."/>
        </authorList>
    </citation>
    <scope>NUCLEOTIDE SEQUENCE [LARGE SCALE GENOMIC DNA]</scope>
    <source>
        <strain evidence="2">Zhou-2022a</strain>
        <tissue evidence="2">Leaf</tissue>
    </source>
</reference>
<evidence type="ECO:0000256" key="1">
    <source>
        <dbReference type="SAM" id="MobiDB-lite"/>
    </source>
</evidence>
<evidence type="ECO:0000313" key="3">
    <source>
        <dbReference type="Proteomes" id="UP001459277"/>
    </source>
</evidence>
<protein>
    <submittedName>
        <fullName evidence="2">Uncharacterized protein</fullName>
    </submittedName>
</protein>
<proteinExistence type="predicted"/>
<accession>A0AAW2BLJ5</accession>
<dbReference type="Proteomes" id="UP001459277">
    <property type="component" value="Unassembled WGS sequence"/>
</dbReference>
<comment type="caution">
    <text evidence="2">The sequence shown here is derived from an EMBL/GenBank/DDBJ whole genome shotgun (WGS) entry which is preliminary data.</text>
</comment>
<organism evidence="2 3">
    <name type="scientific">Lithocarpus litseifolius</name>
    <dbReference type="NCBI Taxonomy" id="425828"/>
    <lineage>
        <taxon>Eukaryota</taxon>
        <taxon>Viridiplantae</taxon>
        <taxon>Streptophyta</taxon>
        <taxon>Embryophyta</taxon>
        <taxon>Tracheophyta</taxon>
        <taxon>Spermatophyta</taxon>
        <taxon>Magnoliopsida</taxon>
        <taxon>eudicotyledons</taxon>
        <taxon>Gunneridae</taxon>
        <taxon>Pentapetalae</taxon>
        <taxon>rosids</taxon>
        <taxon>fabids</taxon>
        <taxon>Fagales</taxon>
        <taxon>Fagaceae</taxon>
        <taxon>Lithocarpus</taxon>
    </lineage>
</organism>
<feature type="compositionally biased region" description="Basic and acidic residues" evidence="1">
    <location>
        <begin position="37"/>
        <end position="51"/>
    </location>
</feature>
<gene>
    <name evidence="2" type="ORF">SO802_031274</name>
</gene>
<dbReference type="AlphaFoldDB" id="A0AAW2BLJ5"/>